<keyword evidence="2" id="KW-0560">Oxidoreductase</keyword>
<evidence type="ECO:0000256" key="3">
    <source>
        <dbReference type="ARBA" id="ARBA00023027"/>
    </source>
</evidence>
<dbReference type="STRING" id="1742972.COMA1_10662"/>
<dbReference type="NCBIfam" id="NF005559">
    <property type="entry name" value="PRK07231.1"/>
    <property type="match status" value="1"/>
</dbReference>
<keyword evidence="3" id="KW-0520">NAD</keyword>
<proteinExistence type="inferred from homology"/>
<dbReference type="InterPro" id="IPR036291">
    <property type="entry name" value="NAD(P)-bd_dom_sf"/>
</dbReference>
<dbReference type="AlphaFoldDB" id="A0A0S4L5M7"/>
<dbReference type="SUPFAM" id="SSF51735">
    <property type="entry name" value="NAD(P)-binding Rossmann-fold domains"/>
    <property type="match status" value="1"/>
</dbReference>
<dbReference type="InterPro" id="IPR020904">
    <property type="entry name" value="Sc_DH/Rdtase_CS"/>
</dbReference>
<evidence type="ECO:0000259" key="4">
    <source>
        <dbReference type="SMART" id="SM00822"/>
    </source>
</evidence>
<dbReference type="Gene3D" id="3.40.50.720">
    <property type="entry name" value="NAD(P)-binding Rossmann-like Domain"/>
    <property type="match status" value="1"/>
</dbReference>
<sequence>MTSNREKRLDGKVALVMGGTGGIGRAVAIEFALCGASVSVVGRRVQEGSDVVAEIVNQGGNASFVRGDLSDQHEIRLVIENVMEAYGRIDCAFNNAGIEGPLGDLLNHTEQEIKETFEINVHGLAHSMRLELECMLRQGEGAIVNCASIAGLRGIAGSSVYCATKHAVIGFTKSVALEYAARGIRINAVAPGCIETEMLYRVTKGNYDDLVRKVPMRRLGQPEEVAKAVSWLCSHEASFVTGQVLTVDGGVEASL</sequence>
<evidence type="ECO:0000313" key="6">
    <source>
        <dbReference type="Proteomes" id="UP000199032"/>
    </source>
</evidence>
<organism evidence="5 6">
    <name type="scientific">Candidatus Nitrospira nitrosa</name>
    <dbReference type="NCBI Taxonomy" id="1742972"/>
    <lineage>
        <taxon>Bacteria</taxon>
        <taxon>Pseudomonadati</taxon>
        <taxon>Nitrospirota</taxon>
        <taxon>Nitrospiria</taxon>
        <taxon>Nitrospirales</taxon>
        <taxon>Nitrospiraceae</taxon>
        <taxon>Nitrospira</taxon>
    </lineage>
</organism>
<dbReference type="FunFam" id="3.40.50.720:FF:000084">
    <property type="entry name" value="Short-chain dehydrogenase reductase"/>
    <property type="match status" value="1"/>
</dbReference>
<dbReference type="CDD" id="cd05233">
    <property type="entry name" value="SDR_c"/>
    <property type="match status" value="1"/>
</dbReference>
<evidence type="ECO:0000256" key="1">
    <source>
        <dbReference type="ARBA" id="ARBA00006484"/>
    </source>
</evidence>
<dbReference type="PRINTS" id="PR00081">
    <property type="entry name" value="GDHRDH"/>
</dbReference>
<dbReference type="InterPro" id="IPR057326">
    <property type="entry name" value="KR_dom"/>
</dbReference>
<protein>
    <submittedName>
        <fullName evidence="5">Short-chain dehydrogenase/reductase SDR</fullName>
    </submittedName>
</protein>
<dbReference type="Proteomes" id="UP000199032">
    <property type="component" value="Unassembled WGS sequence"/>
</dbReference>
<dbReference type="InterPro" id="IPR002347">
    <property type="entry name" value="SDR_fam"/>
</dbReference>
<accession>A0A0S4L5M7</accession>
<dbReference type="PANTHER" id="PTHR24321">
    <property type="entry name" value="DEHYDROGENASES, SHORT CHAIN"/>
    <property type="match status" value="1"/>
</dbReference>
<comment type="similarity">
    <text evidence="1">Belongs to the short-chain dehydrogenases/reductases (SDR) family.</text>
</comment>
<name>A0A0S4L5M7_9BACT</name>
<dbReference type="PROSITE" id="PS00061">
    <property type="entry name" value="ADH_SHORT"/>
    <property type="match status" value="1"/>
</dbReference>
<dbReference type="SMART" id="SM00822">
    <property type="entry name" value="PKS_KR"/>
    <property type="match status" value="1"/>
</dbReference>
<dbReference type="GO" id="GO:0016491">
    <property type="term" value="F:oxidoreductase activity"/>
    <property type="evidence" value="ECO:0007669"/>
    <property type="project" value="UniProtKB-KW"/>
</dbReference>
<feature type="domain" description="Ketoreductase" evidence="4">
    <location>
        <begin position="12"/>
        <end position="192"/>
    </location>
</feature>
<dbReference type="EMBL" id="CZQA01000001">
    <property type="protein sequence ID" value="CUS32511.1"/>
    <property type="molecule type" value="Genomic_DNA"/>
</dbReference>
<dbReference type="Pfam" id="PF13561">
    <property type="entry name" value="adh_short_C2"/>
    <property type="match status" value="1"/>
</dbReference>
<dbReference type="OrthoDB" id="9803333at2"/>
<dbReference type="PRINTS" id="PR00080">
    <property type="entry name" value="SDRFAMILY"/>
</dbReference>
<evidence type="ECO:0000313" key="5">
    <source>
        <dbReference type="EMBL" id="CUS32511.1"/>
    </source>
</evidence>
<evidence type="ECO:0000256" key="2">
    <source>
        <dbReference type="ARBA" id="ARBA00023002"/>
    </source>
</evidence>
<gene>
    <name evidence="5" type="ORF">COMA1_10662</name>
</gene>
<keyword evidence="6" id="KW-1185">Reference proteome</keyword>
<dbReference type="PANTHER" id="PTHR24321:SF8">
    <property type="entry name" value="ESTRADIOL 17-BETA-DEHYDROGENASE 8-RELATED"/>
    <property type="match status" value="1"/>
</dbReference>
<reference evidence="5 6" key="1">
    <citation type="submission" date="2015-10" db="EMBL/GenBank/DDBJ databases">
        <authorList>
            <person name="Gilbert D.G."/>
        </authorList>
    </citation>
    <scope>NUCLEOTIDE SEQUENCE [LARGE SCALE GENOMIC DNA]</scope>
    <source>
        <strain evidence="5">COMA1</strain>
    </source>
</reference>